<feature type="signal peptide" evidence="1">
    <location>
        <begin position="1"/>
        <end position="24"/>
    </location>
</feature>
<dbReference type="Proteomes" id="UP001239215">
    <property type="component" value="Unassembled WGS sequence"/>
</dbReference>
<keyword evidence="1" id="KW-0732">Signal</keyword>
<evidence type="ECO:0000313" key="2">
    <source>
        <dbReference type="EMBL" id="MDQ1105971.1"/>
    </source>
</evidence>
<evidence type="ECO:0000313" key="3">
    <source>
        <dbReference type="Proteomes" id="UP001239215"/>
    </source>
</evidence>
<protein>
    <recommendedName>
        <fullName evidence="4">Lipoprotein</fullName>
    </recommendedName>
</protein>
<dbReference type="EMBL" id="JAUTAN010000001">
    <property type="protein sequence ID" value="MDQ1105971.1"/>
    <property type="molecule type" value="Genomic_DNA"/>
</dbReference>
<evidence type="ECO:0000256" key="1">
    <source>
        <dbReference type="SAM" id="SignalP"/>
    </source>
</evidence>
<dbReference type="PROSITE" id="PS51257">
    <property type="entry name" value="PROKAR_LIPOPROTEIN"/>
    <property type="match status" value="1"/>
</dbReference>
<evidence type="ECO:0008006" key="4">
    <source>
        <dbReference type="Google" id="ProtNLM"/>
    </source>
</evidence>
<gene>
    <name evidence="2" type="ORF">QE405_003255</name>
</gene>
<organism evidence="2 3">
    <name type="scientific">Nocardioides zeae</name>
    <dbReference type="NCBI Taxonomy" id="1457234"/>
    <lineage>
        <taxon>Bacteria</taxon>
        <taxon>Bacillati</taxon>
        <taxon>Actinomycetota</taxon>
        <taxon>Actinomycetes</taxon>
        <taxon>Propionibacteriales</taxon>
        <taxon>Nocardioidaceae</taxon>
        <taxon>Nocardioides</taxon>
    </lineage>
</organism>
<reference evidence="2" key="1">
    <citation type="submission" date="2023-07" db="EMBL/GenBank/DDBJ databases">
        <title>Functional and genomic diversity of the sorghum phyllosphere microbiome.</title>
        <authorList>
            <person name="Shade A."/>
        </authorList>
    </citation>
    <scope>NUCLEOTIDE SEQUENCE</scope>
    <source>
        <strain evidence="2">SORGH_AS_1067</strain>
    </source>
</reference>
<dbReference type="RefSeq" id="WP_307202694.1">
    <property type="nucleotide sequence ID" value="NZ_JAUTAN010000001.1"/>
</dbReference>
<proteinExistence type="predicted"/>
<dbReference type="AlphaFoldDB" id="A0AAJ1U7R3"/>
<name>A0AAJ1U7R3_9ACTN</name>
<sequence>MATTPRPTRLVVRLAVAAVTAALAAGTLTACGSDSNDPDRATVPTLKSEASEVCPGGTRGDDGLVTCSDLFADGAPVRLPADPGDDARFGAIVRGGGGLWTREGVVPLSEAATAQVTAENADSDSAVVADGMPYASQIYGARIEDGKVVELRPVVRVAEDAIVARTFAGAVLEGTISGFRDGGYDASIELPVRIEVADRAADGSLDATIVNADEAVRSSTGTCLPALSADAATNPLRDSFSAAIGLERYPSMHADFDDEMLLTWNDDTSDMGAEFYPSMATIMGGDPLAEQWDLVVHGTPTAGPALLLSRVEGGGGACS</sequence>
<feature type="chain" id="PRO_5042559388" description="Lipoprotein" evidence="1">
    <location>
        <begin position="25"/>
        <end position="319"/>
    </location>
</feature>
<comment type="caution">
    <text evidence="2">The sequence shown here is derived from an EMBL/GenBank/DDBJ whole genome shotgun (WGS) entry which is preliminary data.</text>
</comment>
<accession>A0AAJ1U7R3</accession>